<dbReference type="CDD" id="cd04590">
    <property type="entry name" value="CBS_pair_CorC_HlyC_assoc"/>
    <property type="match status" value="1"/>
</dbReference>
<name>A0ABT0LBD4_9GAMM</name>
<proteinExistence type="predicted"/>
<dbReference type="InterPro" id="IPR002550">
    <property type="entry name" value="CNNM"/>
</dbReference>
<evidence type="ECO:0000256" key="8">
    <source>
        <dbReference type="PROSITE-ProRule" id="PRU01193"/>
    </source>
</evidence>
<feature type="transmembrane region" description="Helical" evidence="9">
    <location>
        <begin position="56"/>
        <end position="76"/>
    </location>
</feature>
<feature type="transmembrane region" description="Helical" evidence="9">
    <location>
        <begin position="119"/>
        <end position="140"/>
    </location>
</feature>
<evidence type="ECO:0000256" key="6">
    <source>
        <dbReference type="ARBA" id="ARBA00023136"/>
    </source>
</evidence>
<evidence type="ECO:0000256" key="4">
    <source>
        <dbReference type="ARBA" id="ARBA00022989"/>
    </source>
</evidence>
<evidence type="ECO:0000256" key="3">
    <source>
        <dbReference type="ARBA" id="ARBA00022737"/>
    </source>
</evidence>
<dbReference type="PROSITE" id="PS51371">
    <property type="entry name" value="CBS"/>
    <property type="match status" value="1"/>
</dbReference>
<dbReference type="InterPro" id="IPR000644">
    <property type="entry name" value="CBS_dom"/>
</dbReference>
<dbReference type="InterPro" id="IPR046342">
    <property type="entry name" value="CBS_dom_sf"/>
</dbReference>
<keyword evidence="2 8" id="KW-0812">Transmembrane</keyword>
<dbReference type="RefSeq" id="WP_248940288.1">
    <property type="nucleotide sequence ID" value="NZ_JAKIKS010000037.1"/>
</dbReference>
<dbReference type="Pfam" id="PF00571">
    <property type="entry name" value="CBS"/>
    <property type="match status" value="1"/>
</dbReference>
<dbReference type="PANTHER" id="PTHR22777">
    <property type="entry name" value="HEMOLYSIN-RELATED"/>
    <property type="match status" value="1"/>
</dbReference>
<keyword evidence="4 8" id="KW-1133">Transmembrane helix</keyword>
<dbReference type="PROSITE" id="PS51846">
    <property type="entry name" value="CNNM"/>
    <property type="match status" value="1"/>
</dbReference>
<reference evidence="12 13" key="1">
    <citation type="submission" date="2022-01" db="EMBL/GenBank/DDBJ databases">
        <title>Whole genome-based taxonomy of the Shewanellaceae.</title>
        <authorList>
            <person name="Martin-Rodriguez A.J."/>
        </authorList>
    </citation>
    <scope>NUCLEOTIDE SEQUENCE [LARGE SCALE GENOMIC DNA]</scope>
    <source>
        <strain evidence="12 13">DSM 17177</strain>
    </source>
</reference>
<feature type="transmembrane region" description="Helical" evidence="9">
    <location>
        <begin position="6"/>
        <end position="28"/>
    </location>
</feature>
<protein>
    <submittedName>
        <fullName evidence="12">CNNM domain-containing protein</fullName>
    </submittedName>
</protein>
<keyword evidence="3" id="KW-0677">Repeat</keyword>
<sequence length="348" mass="38699">MLTLVIIVLLALTVSFICSIFEAVLLSVTNSYITTLSQSDAVSAARLKKQRNNIESPLVSILTLNTMSHTVGAAVAGAQASKIFGDQMFGVFSAVLTFLILFLSEIIPKTLGANHWRRLAPLTSLFILWMEKTTLPLIWLSSRATQLLGKGDQGLYIRQEISSMAQIGKESGELDEQESHILIQMLNVKEMPVTTIMTPRTVVFKLPMSMTLKDFTYQHLHSPFSRIPIYDKDPDDIIGFINRHDAINAANTTPAEYVAILKQSLLIVPETAKILPLFQLMIKRSTKIAMVVDEYGCDLGIITLEDIVESLLGLEIVDSNDPAADMQQLARQLWQKRIQQKGIRISGQ</sequence>
<evidence type="ECO:0000313" key="12">
    <source>
        <dbReference type="EMBL" id="MCL1125013.1"/>
    </source>
</evidence>
<accession>A0ABT0LBD4</accession>
<feature type="domain" description="CBS" evidence="10">
    <location>
        <begin position="260"/>
        <end position="319"/>
    </location>
</feature>
<organism evidence="12 13">
    <name type="scientific">Shewanella surugensis</name>
    <dbReference type="NCBI Taxonomy" id="212020"/>
    <lineage>
        <taxon>Bacteria</taxon>
        <taxon>Pseudomonadati</taxon>
        <taxon>Pseudomonadota</taxon>
        <taxon>Gammaproteobacteria</taxon>
        <taxon>Alteromonadales</taxon>
        <taxon>Shewanellaceae</taxon>
        <taxon>Shewanella</taxon>
    </lineage>
</organism>
<evidence type="ECO:0000256" key="2">
    <source>
        <dbReference type="ARBA" id="ARBA00022692"/>
    </source>
</evidence>
<evidence type="ECO:0000313" key="13">
    <source>
        <dbReference type="Proteomes" id="UP001203423"/>
    </source>
</evidence>
<dbReference type="InterPro" id="IPR044751">
    <property type="entry name" value="Ion_transp-like_CBS"/>
</dbReference>
<dbReference type="Proteomes" id="UP001203423">
    <property type="component" value="Unassembled WGS sequence"/>
</dbReference>
<gene>
    <name evidence="12" type="ORF">L2764_11135</name>
</gene>
<keyword evidence="6 8" id="KW-0472">Membrane</keyword>
<comment type="caution">
    <text evidence="12">The sequence shown here is derived from an EMBL/GenBank/DDBJ whole genome shotgun (WGS) entry which is preliminary data.</text>
</comment>
<feature type="domain" description="CNNM transmembrane" evidence="11">
    <location>
        <begin position="1"/>
        <end position="178"/>
    </location>
</feature>
<evidence type="ECO:0000256" key="7">
    <source>
        <dbReference type="PROSITE-ProRule" id="PRU00703"/>
    </source>
</evidence>
<dbReference type="PANTHER" id="PTHR22777:SF4">
    <property type="entry name" value="UPF0053 PROTEIN SLL1254"/>
    <property type="match status" value="1"/>
</dbReference>
<keyword evidence="13" id="KW-1185">Reference proteome</keyword>
<comment type="subcellular location">
    <subcellularLocation>
        <location evidence="1">Membrane</location>
        <topology evidence="1">Multi-pass membrane protein</topology>
    </subcellularLocation>
</comment>
<evidence type="ECO:0000256" key="5">
    <source>
        <dbReference type="ARBA" id="ARBA00023122"/>
    </source>
</evidence>
<keyword evidence="5 7" id="KW-0129">CBS domain</keyword>
<evidence type="ECO:0000259" key="10">
    <source>
        <dbReference type="PROSITE" id="PS51371"/>
    </source>
</evidence>
<dbReference type="EMBL" id="JAKIKS010000037">
    <property type="protein sequence ID" value="MCL1125013.1"/>
    <property type="molecule type" value="Genomic_DNA"/>
</dbReference>
<evidence type="ECO:0000259" key="11">
    <source>
        <dbReference type="PROSITE" id="PS51846"/>
    </source>
</evidence>
<feature type="transmembrane region" description="Helical" evidence="9">
    <location>
        <begin position="88"/>
        <end position="107"/>
    </location>
</feature>
<dbReference type="Gene3D" id="3.10.580.10">
    <property type="entry name" value="CBS-domain"/>
    <property type="match status" value="1"/>
</dbReference>
<dbReference type="Pfam" id="PF01595">
    <property type="entry name" value="CNNM"/>
    <property type="match status" value="1"/>
</dbReference>
<evidence type="ECO:0000256" key="9">
    <source>
        <dbReference type="SAM" id="Phobius"/>
    </source>
</evidence>
<dbReference type="SUPFAM" id="SSF54631">
    <property type="entry name" value="CBS-domain pair"/>
    <property type="match status" value="1"/>
</dbReference>
<evidence type="ECO:0000256" key="1">
    <source>
        <dbReference type="ARBA" id="ARBA00004141"/>
    </source>
</evidence>